<dbReference type="InterPro" id="IPR002881">
    <property type="entry name" value="DUF58"/>
</dbReference>
<dbReference type="AlphaFoldDB" id="A0A5D4RJY1"/>
<dbReference type="SMART" id="SM00327">
    <property type="entry name" value="VWA"/>
    <property type="match status" value="1"/>
</dbReference>
<reference evidence="3 4" key="1">
    <citation type="submission" date="2019-08" db="EMBL/GenBank/DDBJ databases">
        <title>Bacillus genomes from the desert of Cuatro Cienegas, Coahuila.</title>
        <authorList>
            <person name="Olmedo-Alvarez G."/>
        </authorList>
    </citation>
    <scope>NUCLEOTIDE SEQUENCE [LARGE SCALE GENOMIC DNA]</scope>
    <source>
        <strain evidence="3 4">CH108_3D</strain>
    </source>
</reference>
<evidence type="ECO:0000313" key="3">
    <source>
        <dbReference type="EMBL" id="TYS50631.1"/>
    </source>
</evidence>
<evidence type="ECO:0000256" key="1">
    <source>
        <dbReference type="SAM" id="Phobius"/>
    </source>
</evidence>
<sequence length="452" mass="51398">MTKSSRNLLGRLLFQDKGILPTGKLLIVLGIASILLIVAGGFGLPWPLVFLIDALLIGLSLCDLLLSPKKKEVGMSRQIENQLERGLEYKVDLHIHNASHHEMLIELKDGLPQVFEARFPLKGKIPASSSLSGSYNMIAPVRGDYNLSRIYLRYRSRLGLWAKQKTFETDDAVRVIPDLTETRKVLEDAQQYLMYEGQKIRKQKSGSGEFAKIRTYVTGDDPRMINWRQTAKLQEVMTNEYEPEHGKYITILIDCGRMMGAELKKGNRLEKSLEAAMTVAAAALKNGDYVSVIGFSREIKVYVPPAKGMGHMQTILEQIYSLQVDAAESNYALVFQHIQSVQRKRSLLLLFSDVHTFLNEDSLLFHFQRLRRQHLFLTIGVEDETVINRSKDEPANVKATMIKSMGQQQIMEKRKEKIKWEKQGLHMLEAREEKLASTAVSHYIDVLNRGLL</sequence>
<dbReference type="Proteomes" id="UP000322997">
    <property type="component" value="Unassembled WGS sequence"/>
</dbReference>
<protein>
    <submittedName>
        <fullName evidence="3">DUF58 domain-containing protein</fullName>
    </submittedName>
</protein>
<keyword evidence="1" id="KW-0812">Transmembrane</keyword>
<gene>
    <name evidence="3" type="ORF">FZC83_19680</name>
</gene>
<evidence type="ECO:0000313" key="4">
    <source>
        <dbReference type="Proteomes" id="UP000322997"/>
    </source>
</evidence>
<dbReference type="SUPFAM" id="SSF53300">
    <property type="entry name" value="vWA-like"/>
    <property type="match status" value="1"/>
</dbReference>
<dbReference type="RefSeq" id="WP_079514739.1">
    <property type="nucleotide sequence ID" value="NZ_CP128801.1"/>
</dbReference>
<evidence type="ECO:0000259" key="2">
    <source>
        <dbReference type="SMART" id="SM00327"/>
    </source>
</evidence>
<keyword evidence="1" id="KW-0472">Membrane</keyword>
<dbReference type="EMBL" id="VTEQ01000007">
    <property type="protein sequence ID" value="TYS50631.1"/>
    <property type="molecule type" value="Genomic_DNA"/>
</dbReference>
<proteinExistence type="predicted"/>
<feature type="domain" description="VWFA" evidence="2">
    <location>
        <begin position="246"/>
        <end position="410"/>
    </location>
</feature>
<name>A0A5D4RJY1_9BACI</name>
<dbReference type="InterPro" id="IPR002035">
    <property type="entry name" value="VWF_A"/>
</dbReference>
<dbReference type="Pfam" id="PF01882">
    <property type="entry name" value="DUF58"/>
    <property type="match status" value="1"/>
</dbReference>
<dbReference type="InterPro" id="IPR036465">
    <property type="entry name" value="vWFA_dom_sf"/>
</dbReference>
<keyword evidence="1" id="KW-1133">Transmembrane helix</keyword>
<accession>A0A5D4RJY1</accession>
<organism evidence="3 4">
    <name type="scientific">Rossellomorea marisflavi</name>
    <dbReference type="NCBI Taxonomy" id="189381"/>
    <lineage>
        <taxon>Bacteria</taxon>
        <taxon>Bacillati</taxon>
        <taxon>Bacillota</taxon>
        <taxon>Bacilli</taxon>
        <taxon>Bacillales</taxon>
        <taxon>Bacillaceae</taxon>
        <taxon>Rossellomorea</taxon>
    </lineage>
</organism>
<dbReference type="PANTHER" id="PTHR33608:SF3">
    <property type="entry name" value="SLR2013 PROTEIN"/>
    <property type="match status" value="1"/>
</dbReference>
<dbReference type="Gene3D" id="3.40.50.410">
    <property type="entry name" value="von Willebrand factor, type A domain"/>
    <property type="match status" value="1"/>
</dbReference>
<feature type="transmembrane region" description="Helical" evidence="1">
    <location>
        <begin position="21"/>
        <end position="42"/>
    </location>
</feature>
<dbReference type="PANTHER" id="PTHR33608">
    <property type="entry name" value="BLL2464 PROTEIN"/>
    <property type="match status" value="1"/>
</dbReference>
<comment type="caution">
    <text evidence="3">The sequence shown here is derived from an EMBL/GenBank/DDBJ whole genome shotgun (WGS) entry which is preliminary data.</text>
</comment>